<protein>
    <submittedName>
        <fullName evidence="4">Nonstructural protein 1</fullName>
    </submittedName>
</protein>
<sequence>MITSIPIKFKQPHKLPRTPIIITTNHHPWRFCTTEETMFKNRMFIWDWRYTVKDQPYICRTSEHSCECGHCTASRGGAPADGESESCSVQGGEQSIPSGEESIRSSIPTDVGTGSMRDPGEGTSRSYYSSCRSSSSSSNQQCTDSSRSAISSSTSIERFLGYSSNEPSNSGNRISGSESNTTKQLEPNNSTRGAGHDSSRNGNSGRGKQLIQRRTGGNGNNSGQHDKIPIMVGMGSRKTDQSQISVPTKKRKLDRKVVTMNPYNIPLYVPDKLDWQKYLAYLHIWYG</sequence>
<evidence type="ECO:0000256" key="3">
    <source>
        <dbReference type="SAM" id="MobiDB-lite"/>
    </source>
</evidence>
<dbReference type="EMBL" id="MW046512">
    <property type="protein sequence ID" value="QTE03946.1"/>
    <property type="molecule type" value="Genomic_DNA"/>
</dbReference>
<dbReference type="Gene3D" id="3.40.50.300">
    <property type="entry name" value="P-loop containing nucleotide triphosphate hydrolases"/>
    <property type="match status" value="1"/>
</dbReference>
<name>A0A8A4XE23_9VIRU</name>
<dbReference type="GO" id="GO:0042025">
    <property type="term" value="C:host cell nucleus"/>
    <property type="evidence" value="ECO:0007669"/>
    <property type="project" value="UniProtKB-SubCell"/>
</dbReference>
<reference evidence="4" key="1">
    <citation type="submission" date="2020-09" db="EMBL/GenBank/DDBJ databases">
        <title>Parvovirus dark matter in the feces of wild birds.</title>
        <authorList>
            <person name="Dai Z."/>
            <person name="Yang S."/>
            <person name="Zhang W."/>
        </authorList>
    </citation>
    <scope>NUCLEOTIDE SEQUENCE</scope>
    <source>
        <strain evidence="4">Par083par07</strain>
    </source>
</reference>
<feature type="compositionally biased region" description="Low complexity" evidence="3">
    <location>
        <begin position="123"/>
        <end position="155"/>
    </location>
</feature>
<comment type="subcellular location">
    <subcellularLocation>
        <location evidence="1">Host nucleus</location>
    </subcellularLocation>
</comment>
<dbReference type="InterPro" id="IPR027417">
    <property type="entry name" value="P-loop_NTPase"/>
</dbReference>
<proteinExistence type="predicted"/>
<evidence type="ECO:0000256" key="1">
    <source>
        <dbReference type="ARBA" id="ARBA00004147"/>
    </source>
</evidence>
<feature type="region of interest" description="Disordered" evidence="3">
    <location>
        <begin position="76"/>
        <end position="227"/>
    </location>
</feature>
<feature type="compositionally biased region" description="Polar residues" evidence="3">
    <location>
        <begin position="85"/>
        <end position="97"/>
    </location>
</feature>
<organism evidence="4">
    <name type="scientific">Psittacidae parvoviridae sp</name>
    <dbReference type="NCBI Taxonomy" id="2794536"/>
    <lineage>
        <taxon>Viruses</taxon>
        <taxon>Monodnaviria</taxon>
        <taxon>Shotokuvirae</taxon>
        <taxon>Cossaviricota</taxon>
        <taxon>Quintoviricetes</taxon>
        <taxon>Piccovirales</taxon>
        <taxon>Parvoviridae</taxon>
    </lineage>
</organism>
<evidence type="ECO:0000313" key="4">
    <source>
        <dbReference type="EMBL" id="QTE03946.1"/>
    </source>
</evidence>
<evidence type="ECO:0000256" key="2">
    <source>
        <dbReference type="ARBA" id="ARBA00022562"/>
    </source>
</evidence>
<keyword evidence="2" id="KW-1048">Host nucleus</keyword>
<accession>A0A8A4XE23</accession>
<feature type="compositionally biased region" description="Polar residues" evidence="3">
    <location>
        <begin position="162"/>
        <end position="192"/>
    </location>
</feature>